<proteinExistence type="predicted"/>
<comment type="caution">
    <text evidence="2">The sequence shown here is derived from an EMBL/GenBank/DDBJ whole genome shotgun (WGS) entry which is preliminary data.</text>
</comment>
<evidence type="ECO:0000313" key="3">
    <source>
        <dbReference type="Proteomes" id="UP000470384"/>
    </source>
</evidence>
<gene>
    <name evidence="2" type="ORF">GTQ45_01925</name>
</gene>
<protein>
    <recommendedName>
        <fullName evidence="1">Bacteriophage T5 Orf172 DNA-binding domain-containing protein</fullName>
    </recommendedName>
</protein>
<dbReference type="EMBL" id="WXYQ01000001">
    <property type="protein sequence ID" value="NBG94489.1"/>
    <property type="molecule type" value="Genomic_DNA"/>
</dbReference>
<evidence type="ECO:0000259" key="1">
    <source>
        <dbReference type="SMART" id="SM00974"/>
    </source>
</evidence>
<dbReference type="SMART" id="SM00974">
    <property type="entry name" value="T5orf172"/>
    <property type="match status" value="1"/>
</dbReference>
<organism evidence="2 3">
    <name type="scientific">Pyruvatibacter mobilis</name>
    <dbReference type="NCBI Taxonomy" id="1712261"/>
    <lineage>
        <taxon>Bacteria</taxon>
        <taxon>Pseudomonadati</taxon>
        <taxon>Pseudomonadota</taxon>
        <taxon>Alphaproteobacteria</taxon>
        <taxon>Hyphomicrobiales</taxon>
        <taxon>Parvibaculaceae</taxon>
        <taxon>Pyruvatibacter</taxon>
    </lineage>
</organism>
<dbReference type="AlphaFoldDB" id="A0A845Q7X5"/>
<sequence>MTSDATGLRPTDNPAAGYVYLVKNPAWPGMVKVGSAADYEQRCRKYQTGDPYRAYEVIGALPFSDRLAAESAVLHELRDHHVSGEWFQVSEGRALHVLQTAPWEVLNELSTPPSD</sequence>
<name>A0A845Q7X5_9HYPH</name>
<accession>A0A845Q7X5</accession>
<dbReference type="InterPro" id="IPR018306">
    <property type="entry name" value="Phage_T5_Orf172_DNA-bd"/>
</dbReference>
<keyword evidence="3" id="KW-1185">Reference proteome</keyword>
<dbReference type="Pfam" id="PF10544">
    <property type="entry name" value="T5orf172"/>
    <property type="match status" value="1"/>
</dbReference>
<dbReference type="RefSeq" id="WP_160586578.1">
    <property type="nucleotide sequence ID" value="NZ_WXYQ01000001.1"/>
</dbReference>
<dbReference type="OrthoDB" id="8410927at2"/>
<evidence type="ECO:0000313" key="2">
    <source>
        <dbReference type="EMBL" id="NBG94489.1"/>
    </source>
</evidence>
<dbReference type="Proteomes" id="UP000470384">
    <property type="component" value="Unassembled WGS sequence"/>
</dbReference>
<feature type="domain" description="Bacteriophage T5 Orf172 DNA-binding" evidence="1">
    <location>
        <begin position="25"/>
        <end position="101"/>
    </location>
</feature>
<reference evidence="2 3" key="1">
    <citation type="journal article" date="2016" name="Int. J. Syst. Evol. Microbiol.">
        <title>Pyruvatibacter mobilis gen. nov., sp. nov., a marine bacterium from the culture broth of Picochlorum sp. 122.</title>
        <authorList>
            <person name="Wang G."/>
            <person name="Tang M."/>
            <person name="Wu H."/>
            <person name="Dai S."/>
            <person name="Li T."/>
            <person name="Chen C."/>
            <person name="He H."/>
            <person name="Fan J."/>
            <person name="Xiang W."/>
            <person name="Li X."/>
        </authorList>
    </citation>
    <scope>NUCLEOTIDE SEQUENCE [LARGE SCALE GENOMIC DNA]</scope>
    <source>
        <strain evidence="2 3">GYP-11</strain>
    </source>
</reference>